<dbReference type="PANTHER" id="PTHR11360:SF224">
    <property type="entry name" value="MAJOR FACILITATOR SUPERFAMILY (MFS) PROFILE DOMAIN-CONTAINING PROTEIN-RELATED"/>
    <property type="match status" value="1"/>
</dbReference>
<dbReference type="GO" id="GO:0016020">
    <property type="term" value="C:membrane"/>
    <property type="evidence" value="ECO:0007669"/>
    <property type="project" value="UniProtKB-SubCell"/>
</dbReference>
<dbReference type="SUPFAM" id="SSF103473">
    <property type="entry name" value="MFS general substrate transporter"/>
    <property type="match status" value="1"/>
</dbReference>
<evidence type="ECO:0000259" key="9">
    <source>
        <dbReference type="PROSITE" id="PS50850"/>
    </source>
</evidence>
<feature type="transmembrane region" description="Helical" evidence="8">
    <location>
        <begin position="344"/>
        <end position="367"/>
    </location>
</feature>
<dbReference type="EMBL" id="JAGPYM010000005">
    <property type="protein sequence ID" value="KAH6894529.1"/>
    <property type="molecule type" value="Genomic_DNA"/>
</dbReference>
<feature type="transmembrane region" description="Helical" evidence="8">
    <location>
        <begin position="121"/>
        <end position="139"/>
    </location>
</feature>
<protein>
    <submittedName>
        <fullName evidence="10">Major facilitator superfamily domain-containing protein</fullName>
    </submittedName>
</protein>
<feature type="transmembrane region" description="Helical" evidence="8">
    <location>
        <begin position="209"/>
        <end position="229"/>
    </location>
</feature>
<dbReference type="AlphaFoldDB" id="A0A9P9AVN0"/>
<keyword evidence="7" id="KW-0325">Glycoprotein</keyword>
<dbReference type="CDD" id="cd17352">
    <property type="entry name" value="MFS_MCT_SLC16"/>
    <property type="match status" value="1"/>
</dbReference>
<dbReference type="InterPro" id="IPR036259">
    <property type="entry name" value="MFS_trans_sf"/>
</dbReference>
<evidence type="ECO:0000256" key="4">
    <source>
        <dbReference type="ARBA" id="ARBA00022692"/>
    </source>
</evidence>
<evidence type="ECO:0000313" key="10">
    <source>
        <dbReference type="EMBL" id="KAH6894529.1"/>
    </source>
</evidence>
<feature type="transmembrane region" description="Helical" evidence="8">
    <location>
        <begin position="50"/>
        <end position="70"/>
    </location>
</feature>
<keyword evidence="6 8" id="KW-0472">Membrane</keyword>
<dbReference type="Gene3D" id="1.20.1250.20">
    <property type="entry name" value="MFS general substrate transporter like domains"/>
    <property type="match status" value="2"/>
</dbReference>
<dbReference type="InterPro" id="IPR050327">
    <property type="entry name" value="Proton-linked_MCT"/>
</dbReference>
<comment type="similarity">
    <text evidence="2">Belongs to the major facilitator superfamily. Monocarboxylate porter (TC 2.A.1.13) family.</text>
</comment>
<dbReference type="InterPro" id="IPR011701">
    <property type="entry name" value="MFS"/>
</dbReference>
<evidence type="ECO:0000256" key="5">
    <source>
        <dbReference type="ARBA" id="ARBA00022989"/>
    </source>
</evidence>
<comment type="subcellular location">
    <subcellularLocation>
        <location evidence="1">Membrane</location>
        <topology evidence="1">Multi-pass membrane protein</topology>
    </subcellularLocation>
</comment>
<feature type="transmembrane region" description="Helical" evidence="8">
    <location>
        <begin position="177"/>
        <end position="203"/>
    </location>
</feature>
<keyword evidence="3" id="KW-0813">Transport</keyword>
<keyword evidence="11" id="KW-1185">Reference proteome</keyword>
<evidence type="ECO:0000313" key="11">
    <source>
        <dbReference type="Proteomes" id="UP000777438"/>
    </source>
</evidence>
<evidence type="ECO:0000256" key="7">
    <source>
        <dbReference type="ARBA" id="ARBA00023180"/>
    </source>
</evidence>
<keyword evidence="4 8" id="KW-0812">Transmembrane</keyword>
<keyword evidence="5 8" id="KW-1133">Transmembrane helix</keyword>
<feature type="transmembrane region" description="Helical" evidence="8">
    <location>
        <begin position="413"/>
        <end position="432"/>
    </location>
</feature>
<feature type="domain" description="Major facilitator superfamily (MFS) profile" evidence="9">
    <location>
        <begin position="49"/>
        <end position="434"/>
    </location>
</feature>
<reference evidence="10 11" key="1">
    <citation type="journal article" date="2021" name="Nat. Commun.">
        <title>Genetic determinants of endophytism in the Arabidopsis root mycobiome.</title>
        <authorList>
            <person name="Mesny F."/>
            <person name="Miyauchi S."/>
            <person name="Thiergart T."/>
            <person name="Pickel B."/>
            <person name="Atanasova L."/>
            <person name="Karlsson M."/>
            <person name="Huettel B."/>
            <person name="Barry K.W."/>
            <person name="Haridas S."/>
            <person name="Chen C."/>
            <person name="Bauer D."/>
            <person name="Andreopoulos W."/>
            <person name="Pangilinan J."/>
            <person name="LaButti K."/>
            <person name="Riley R."/>
            <person name="Lipzen A."/>
            <person name="Clum A."/>
            <person name="Drula E."/>
            <person name="Henrissat B."/>
            <person name="Kohler A."/>
            <person name="Grigoriev I.V."/>
            <person name="Martin F.M."/>
            <person name="Hacquard S."/>
        </authorList>
    </citation>
    <scope>NUCLEOTIDE SEQUENCE [LARGE SCALE GENOMIC DNA]</scope>
    <source>
        <strain evidence="10 11">MPI-CAGE-CH-0241</strain>
    </source>
</reference>
<evidence type="ECO:0000256" key="8">
    <source>
        <dbReference type="SAM" id="Phobius"/>
    </source>
</evidence>
<accession>A0A9P9AVN0</accession>
<dbReference type="InterPro" id="IPR020846">
    <property type="entry name" value="MFS_dom"/>
</dbReference>
<dbReference type="GO" id="GO:0022857">
    <property type="term" value="F:transmembrane transporter activity"/>
    <property type="evidence" value="ECO:0007669"/>
    <property type="project" value="InterPro"/>
</dbReference>
<evidence type="ECO:0000256" key="1">
    <source>
        <dbReference type="ARBA" id="ARBA00004141"/>
    </source>
</evidence>
<evidence type="ECO:0000256" key="2">
    <source>
        <dbReference type="ARBA" id="ARBA00006727"/>
    </source>
</evidence>
<feature type="transmembrane region" description="Helical" evidence="8">
    <location>
        <begin position="379"/>
        <end position="401"/>
    </location>
</feature>
<dbReference type="Proteomes" id="UP000777438">
    <property type="component" value="Unassembled WGS sequence"/>
</dbReference>
<gene>
    <name evidence="10" type="ORF">B0T10DRAFT_604004</name>
</gene>
<evidence type="ECO:0000256" key="3">
    <source>
        <dbReference type="ARBA" id="ARBA00022448"/>
    </source>
</evidence>
<organism evidence="10 11">
    <name type="scientific">Thelonectria olida</name>
    <dbReference type="NCBI Taxonomy" id="1576542"/>
    <lineage>
        <taxon>Eukaryota</taxon>
        <taxon>Fungi</taxon>
        <taxon>Dikarya</taxon>
        <taxon>Ascomycota</taxon>
        <taxon>Pezizomycotina</taxon>
        <taxon>Sordariomycetes</taxon>
        <taxon>Hypocreomycetidae</taxon>
        <taxon>Hypocreales</taxon>
        <taxon>Nectriaceae</taxon>
        <taxon>Thelonectria</taxon>
    </lineage>
</organism>
<dbReference type="OrthoDB" id="5667at2759"/>
<feature type="transmembrane region" description="Helical" evidence="8">
    <location>
        <begin position="90"/>
        <end position="109"/>
    </location>
</feature>
<dbReference type="PROSITE" id="PS50850">
    <property type="entry name" value="MFS"/>
    <property type="match status" value="1"/>
</dbReference>
<dbReference type="Pfam" id="PF07690">
    <property type="entry name" value="MFS_1"/>
    <property type="match status" value="1"/>
</dbReference>
<name>A0A9P9AVN0_9HYPO</name>
<comment type="caution">
    <text evidence="10">The sequence shown here is derived from an EMBL/GenBank/DDBJ whole genome shotgun (WGS) entry which is preliminary data.</text>
</comment>
<proteinExistence type="inferred from homology"/>
<evidence type="ECO:0000256" key="6">
    <source>
        <dbReference type="ARBA" id="ARBA00023136"/>
    </source>
</evidence>
<sequence>MTTNSSTTEVNSTLEPMTAALEIEKGNRSPNSPGLSTDTVDEIPDGGATAWLVVFGTWCTSFCSFGWINSVGVFQDYYERNMLKEYSSSTVAWIPSLQIFFIMFMGPFVGRLHDKYGPKPLILGGTFMHVFGLMMTSLSTNFYQILLSQGICSAIGASAIFQPAVSTVPGWFNKKKGAAFGLCFTGSSLGGVIFPIMITHLIGKVGFPWTMRISAFLILGLLIIANLTVKPRVAPKRGASNKANYLAPFRELTSVLLMGGFFLVTFGIFVPIDYIQVQARAAGMGSGILQYVVPILNAASFFGRALSGIFADKMGRFNMFSLVCLITSILILGLWIPAKNNAALISFAGFFGYFSGAYISLSPALVAEIGPPQEFGYRAGLLFAGASIGGLIANPIAGAILDTENGSFTGLKVFAGVFCLVGTCVAFAARLSKTGFKLAVKF</sequence>
<feature type="transmembrane region" description="Helical" evidence="8">
    <location>
        <begin position="319"/>
        <end position="338"/>
    </location>
</feature>
<feature type="transmembrane region" description="Helical" evidence="8">
    <location>
        <begin position="249"/>
        <end position="268"/>
    </location>
</feature>
<dbReference type="PANTHER" id="PTHR11360">
    <property type="entry name" value="MONOCARBOXYLATE TRANSPORTER"/>
    <property type="match status" value="1"/>
</dbReference>
<feature type="transmembrane region" description="Helical" evidence="8">
    <location>
        <begin position="288"/>
        <end position="307"/>
    </location>
</feature>